<keyword evidence="3" id="KW-1185">Reference proteome</keyword>
<evidence type="ECO:0000313" key="2">
    <source>
        <dbReference type="EMBL" id="KAK7025812.1"/>
    </source>
</evidence>
<protein>
    <submittedName>
        <fullName evidence="2">Uncharacterized protein</fullName>
    </submittedName>
</protein>
<evidence type="ECO:0000256" key="1">
    <source>
        <dbReference type="SAM" id="MobiDB-lite"/>
    </source>
</evidence>
<name>A0AAW0BHQ0_9AGAR</name>
<sequence length="505" mass="55577">MGKHQSHDKQQTDNTVLGFLSQPGVLDLDVGNDEAVQLFLEKLNKIRNIPEVNGHLALQRHLRVSMTLAKNKKLAILPELESLNERINRQAREGIASHQDKRSLVYKLHLANKEPKTIADILAGCPIDPTAPIGTLLNPRIIERKRDLSFGPPIRTVLADTACRPFANDFVCDEAAGFYIVTDEESVIFFDKDEGEFQVLFWRLTSHRFSAGVVFAELIVLRDVFGEQGTPESTAICEWFQDVIDTAVNERRDVRPKSDGTMVQLGYNAGPRDLRVFQLAKSYTKNLDEQTKADDDREVIAAVTITWATAKAWLPLDITNKIEDTLEENGLPPIATRNIPAGNGYQIQFRNLAYNFPTFERAPPEAYFTYGYSAYVSGVCGISLNVGRTVNPPPSSTLAAPGLRQTRSQTHAGSAPGQIDSTSEDFSKWPANGGGNFVDMTLKVVVHQAAGTLFAFNPAMGPGTTRLCGATNYLAAITFSSHIFKAFQMAQTGIAEDKAGDGNFD</sequence>
<comment type="caution">
    <text evidence="2">The sequence shown here is derived from an EMBL/GenBank/DDBJ whole genome shotgun (WGS) entry which is preliminary data.</text>
</comment>
<organism evidence="2 3">
    <name type="scientific">Favolaschia claudopus</name>
    <dbReference type="NCBI Taxonomy" id="2862362"/>
    <lineage>
        <taxon>Eukaryota</taxon>
        <taxon>Fungi</taxon>
        <taxon>Dikarya</taxon>
        <taxon>Basidiomycota</taxon>
        <taxon>Agaricomycotina</taxon>
        <taxon>Agaricomycetes</taxon>
        <taxon>Agaricomycetidae</taxon>
        <taxon>Agaricales</taxon>
        <taxon>Marasmiineae</taxon>
        <taxon>Mycenaceae</taxon>
        <taxon>Favolaschia</taxon>
    </lineage>
</organism>
<evidence type="ECO:0000313" key="3">
    <source>
        <dbReference type="Proteomes" id="UP001362999"/>
    </source>
</evidence>
<dbReference type="Proteomes" id="UP001362999">
    <property type="component" value="Unassembled WGS sequence"/>
</dbReference>
<dbReference type="EMBL" id="JAWWNJ010000033">
    <property type="protein sequence ID" value="KAK7025812.1"/>
    <property type="molecule type" value="Genomic_DNA"/>
</dbReference>
<reference evidence="2 3" key="1">
    <citation type="journal article" date="2024" name="J Genomics">
        <title>Draft genome sequencing and assembly of Favolaschia claudopus CIRM-BRFM 2984 isolated from oak limbs.</title>
        <authorList>
            <person name="Navarro D."/>
            <person name="Drula E."/>
            <person name="Chaduli D."/>
            <person name="Cazenave R."/>
            <person name="Ahrendt S."/>
            <person name="Wang J."/>
            <person name="Lipzen A."/>
            <person name="Daum C."/>
            <person name="Barry K."/>
            <person name="Grigoriev I.V."/>
            <person name="Favel A."/>
            <person name="Rosso M.N."/>
            <person name="Martin F."/>
        </authorList>
    </citation>
    <scope>NUCLEOTIDE SEQUENCE [LARGE SCALE GENOMIC DNA]</scope>
    <source>
        <strain evidence="2 3">CIRM-BRFM 2984</strain>
    </source>
</reference>
<feature type="region of interest" description="Disordered" evidence="1">
    <location>
        <begin position="393"/>
        <end position="423"/>
    </location>
</feature>
<accession>A0AAW0BHQ0</accession>
<dbReference type="AlphaFoldDB" id="A0AAW0BHQ0"/>
<gene>
    <name evidence="2" type="ORF">R3P38DRAFT_2625998</name>
</gene>
<proteinExistence type="predicted"/>